<accession>A0A1M5LFB0</accession>
<dbReference type="AlphaFoldDB" id="A0A1M5LFB0"/>
<dbReference type="Pfam" id="PF14280">
    <property type="entry name" value="DUF4365"/>
    <property type="match status" value="1"/>
</dbReference>
<dbReference type="STRING" id="2017.SAMN05444320_11190"/>
<organism evidence="2 3">
    <name type="scientific">Streptoalloteichus hindustanus</name>
    <dbReference type="NCBI Taxonomy" id="2017"/>
    <lineage>
        <taxon>Bacteria</taxon>
        <taxon>Bacillati</taxon>
        <taxon>Actinomycetota</taxon>
        <taxon>Actinomycetes</taxon>
        <taxon>Pseudonocardiales</taxon>
        <taxon>Pseudonocardiaceae</taxon>
        <taxon>Streptoalloteichus</taxon>
    </lineage>
</organism>
<feature type="domain" description="DUF4365" evidence="1">
    <location>
        <begin position="12"/>
        <end position="158"/>
    </location>
</feature>
<name>A0A1M5LFB0_STRHI</name>
<gene>
    <name evidence="2" type="ORF">SAMN05444320_11190</name>
</gene>
<evidence type="ECO:0000313" key="2">
    <source>
        <dbReference type="EMBL" id="SHG63645.1"/>
    </source>
</evidence>
<evidence type="ECO:0000259" key="1">
    <source>
        <dbReference type="Pfam" id="PF14280"/>
    </source>
</evidence>
<evidence type="ECO:0000313" key="3">
    <source>
        <dbReference type="Proteomes" id="UP000184501"/>
    </source>
</evidence>
<sequence length="169" mass="19156">MTLDRRQHQGLFGEVFVRALAVAAGLTVAKTDPDVTGDDFLFGYPGQLAGTYFPRIEVQVKSWSRPNNGSPFWRYPMKVEHYNNLVYRTLIPRFLILVIVPENADQYVIGTHGHLRLQHAAYWASFTGRPEIDPRRRSTVTAEVPRTNLLTAGKLVELFEDSPPGEVLF</sequence>
<reference evidence="2 3" key="1">
    <citation type="submission" date="2016-11" db="EMBL/GenBank/DDBJ databases">
        <authorList>
            <person name="Jaros S."/>
            <person name="Januszkiewicz K."/>
            <person name="Wedrychowicz H."/>
        </authorList>
    </citation>
    <scope>NUCLEOTIDE SEQUENCE [LARGE SCALE GENOMIC DNA]</scope>
    <source>
        <strain evidence="2 3">DSM 44523</strain>
    </source>
</reference>
<dbReference type="EMBL" id="FQVN01000011">
    <property type="protein sequence ID" value="SHG63645.1"/>
    <property type="molecule type" value="Genomic_DNA"/>
</dbReference>
<dbReference type="RefSeq" id="WP_073488668.1">
    <property type="nucleotide sequence ID" value="NZ_FQVN01000011.1"/>
</dbReference>
<dbReference type="InterPro" id="IPR025375">
    <property type="entry name" value="DUF4365"/>
</dbReference>
<dbReference type="Proteomes" id="UP000184501">
    <property type="component" value="Unassembled WGS sequence"/>
</dbReference>
<keyword evidence="3" id="KW-1185">Reference proteome</keyword>
<proteinExistence type="predicted"/>
<dbReference type="OrthoDB" id="4217735at2"/>
<protein>
    <recommendedName>
        <fullName evidence="1">DUF4365 domain-containing protein</fullName>
    </recommendedName>
</protein>